<evidence type="ECO:0000256" key="5">
    <source>
        <dbReference type="ARBA" id="ARBA00023077"/>
    </source>
</evidence>
<name>A0A7W5DR96_9PORP</name>
<dbReference type="SUPFAM" id="SSF49464">
    <property type="entry name" value="Carboxypeptidase regulatory domain-like"/>
    <property type="match status" value="1"/>
</dbReference>
<gene>
    <name evidence="12" type="ORF">FHX64_001237</name>
</gene>
<dbReference type="InterPro" id="IPR039426">
    <property type="entry name" value="TonB-dep_rcpt-like"/>
</dbReference>
<evidence type="ECO:0000256" key="1">
    <source>
        <dbReference type="ARBA" id="ARBA00004571"/>
    </source>
</evidence>
<keyword evidence="3 8" id="KW-1134">Transmembrane beta strand</keyword>
<comment type="similarity">
    <text evidence="8 9">Belongs to the TonB-dependent receptor family.</text>
</comment>
<dbReference type="GO" id="GO:0009279">
    <property type="term" value="C:cell outer membrane"/>
    <property type="evidence" value="ECO:0007669"/>
    <property type="project" value="UniProtKB-SubCell"/>
</dbReference>
<evidence type="ECO:0000256" key="9">
    <source>
        <dbReference type="RuleBase" id="RU003357"/>
    </source>
</evidence>
<dbReference type="FunFam" id="2.60.40.1120:FF:000003">
    <property type="entry name" value="Outer membrane protein Omp121"/>
    <property type="match status" value="1"/>
</dbReference>
<dbReference type="Gene3D" id="2.60.40.1120">
    <property type="entry name" value="Carboxypeptidase-like, regulatory domain"/>
    <property type="match status" value="1"/>
</dbReference>
<evidence type="ECO:0000259" key="10">
    <source>
        <dbReference type="Pfam" id="PF00593"/>
    </source>
</evidence>
<reference evidence="12 13" key="1">
    <citation type="submission" date="2020-08" db="EMBL/GenBank/DDBJ databases">
        <title>Genomic Encyclopedia of Type Strains, Phase IV (KMG-IV): sequencing the most valuable type-strain genomes for metagenomic binning, comparative biology and taxonomic classification.</title>
        <authorList>
            <person name="Goeker M."/>
        </authorList>
    </citation>
    <scope>NUCLEOTIDE SEQUENCE [LARGE SCALE GENOMIC DNA]</scope>
    <source>
        <strain evidence="12 13">DSM 27471</strain>
    </source>
</reference>
<evidence type="ECO:0000256" key="7">
    <source>
        <dbReference type="ARBA" id="ARBA00023237"/>
    </source>
</evidence>
<dbReference type="Pfam" id="PF07715">
    <property type="entry name" value="Plug"/>
    <property type="match status" value="1"/>
</dbReference>
<evidence type="ECO:0000313" key="12">
    <source>
        <dbReference type="EMBL" id="MBB3187074.1"/>
    </source>
</evidence>
<evidence type="ECO:0000256" key="3">
    <source>
        <dbReference type="ARBA" id="ARBA00022452"/>
    </source>
</evidence>
<dbReference type="NCBIfam" id="TIGR04056">
    <property type="entry name" value="OMP_RagA_SusC"/>
    <property type="match status" value="1"/>
</dbReference>
<keyword evidence="4 8" id="KW-0812">Transmembrane</keyword>
<keyword evidence="12" id="KW-0675">Receptor</keyword>
<keyword evidence="2 8" id="KW-0813">Transport</keyword>
<feature type="domain" description="TonB-dependent receptor plug" evidence="11">
    <location>
        <begin position="124"/>
        <end position="239"/>
    </location>
</feature>
<keyword evidence="13" id="KW-1185">Reference proteome</keyword>
<keyword evidence="6 8" id="KW-0472">Membrane</keyword>
<dbReference type="InterPro" id="IPR012910">
    <property type="entry name" value="Plug_dom"/>
</dbReference>
<dbReference type="Pfam" id="PF13715">
    <property type="entry name" value="CarbopepD_reg_2"/>
    <property type="match status" value="1"/>
</dbReference>
<dbReference type="InterPro" id="IPR023996">
    <property type="entry name" value="TonB-dep_OMP_SusC/RagA"/>
</dbReference>
<organism evidence="12 13">
    <name type="scientific">Microbacter margulisiae</name>
    <dbReference type="NCBI Taxonomy" id="1350067"/>
    <lineage>
        <taxon>Bacteria</taxon>
        <taxon>Pseudomonadati</taxon>
        <taxon>Bacteroidota</taxon>
        <taxon>Bacteroidia</taxon>
        <taxon>Bacteroidales</taxon>
        <taxon>Porphyromonadaceae</taxon>
        <taxon>Microbacter</taxon>
    </lineage>
</organism>
<keyword evidence="5 9" id="KW-0798">TonB box</keyword>
<dbReference type="NCBIfam" id="TIGR04057">
    <property type="entry name" value="SusC_RagA_signa"/>
    <property type="match status" value="1"/>
</dbReference>
<dbReference type="InterPro" id="IPR000531">
    <property type="entry name" value="Beta-barrel_TonB"/>
</dbReference>
<evidence type="ECO:0000256" key="2">
    <source>
        <dbReference type="ARBA" id="ARBA00022448"/>
    </source>
</evidence>
<evidence type="ECO:0000256" key="6">
    <source>
        <dbReference type="ARBA" id="ARBA00023136"/>
    </source>
</evidence>
<evidence type="ECO:0000259" key="11">
    <source>
        <dbReference type="Pfam" id="PF07715"/>
    </source>
</evidence>
<comment type="caution">
    <text evidence="12">The sequence shown here is derived from an EMBL/GenBank/DDBJ whole genome shotgun (WGS) entry which is preliminary data.</text>
</comment>
<protein>
    <submittedName>
        <fullName evidence="12">Iron complex outermembrane receptor protein</fullName>
    </submittedName>
</protein>
<dbReference type="InterPro" id="IPR037066">
    <property type="entry name" value="Plug_dom_sf"/>
</dbReference>
<dbReference type="Gene3D" id="2.40.170.20">
    <property type="entry name" value="TonB-dependent receptor, beta-barrel domain"/>
    <property type="match status" value="1"/>
</dbReference>
<dbReference type="Proteomes" id="UP000544222">
    <property type="component" value="Unassembled WGS sequence"/>
</dbReference>
<keyword evidence="7 8" id="KW-0998">Cell outer membrane</keyword>
<dbReference type="Pfam" id="PF00593">
    <property type="entry name" value="TonB_dep_Rec_b-barrel"/>
    <property type="match status" value="1"/>
</dbReference>
<dbReference type="AlphaFoldDB" id="A0A7W5DR96"/>
<dbReference type="RefSeq" id="WP_246392321.1">
    <property type="nucleotide sequence ID" value="NZ_JACHYB010000001.1"/>
</dbReference>
<sequence length="1008" mass="109833">MKNLNAISALTLRRLGMMLVSLLFVMSMTAQNIFVKGVVKDASTGETIIGANVVVKGTTTGTITDANGNFSLTVPAKATLSVSYIGYQTVDVPVEGKSHFVVDLKQSAVALNEVVAIGYGTVKKSDLTGSVVAINADKLTKGLATSMTDLLAGQIAGVNITTDGGAPGSSASILVRGGSSVYASNQPLFVVDGVPLTPEGVNGVANPLSFINPQDIQTVTVLKDASATAIYGSRASNGVILITTKKGRLHQKLSISYDGNTSASVNSKLMDVLSADEYRHFIDTYWADASTGMNTKAALLGTANTNWQKEIYQTAISQDHNLSVSGSTGILPYRVSVGYTDQSGILKTTYFKRTTASVNLSPSFLNDDLKMNVNLTGAYIVNSFGNTGAIGAAESMDPTQPVYATNGVNSTIGKNYGNGYFMWMGSNGQPLSLGTCNPLSALTQEQNDSWVYQSSGSMQMDYRVHWLPDLHANLNLAYDLSHANGSVVIAANSPMSYVWGSDKTGSAEYNPYYQSKVNTLLDFYLNYKKTLGINSIDIMGGYSWQKYFDTSWNSTTYATNPGQNVPRVDTPEEYYMVSFYGRLNYTLLDKYLLTATIRNDGTSRFAPGNRYGVFPSAAFAWKIKDESFLKNVNWLSDLKLRLGYGLTGQQDIPPTVNGVFIGYYPYIPNYTTSTANNGAAYEFGNNWYQLIRPNWYNTNLKWETCTTYNAGVDFGFMNQRFTGSVDVYKRITNNLLNVIPVAAGTNFTNNLLQNIGSLENKGVEVTLGGRPIITHDFTWDVNLNASYNYNNVTKLTRSGTANYPGITTGAISGGTGNYIELIAVGHPLGAYYVYHQLYDSKGQPIEGAYGNGGMYISKHTGTPPWTMGFASKMTYKKWFFNFAMHADIGNYNYNNNAAGQDGLVGTYTSSGYLSNTTHSAIATGFNTIQYFSDYFIQNASFLRMDNMTLGYNFDHLFDTKLSASIYGTVQNPFVITKYKGLDPEVNGGIDNNIYPRPRVYILGLRVNF</sequence>
<comment type="subcellular location">
    <subcellularLocation>
        <location evidence="1 8">Cell outer membrane</location>
        <topology evidence="1 8">Multi-pass membrane protein</topology>
    </subcellularLocation>
</comment>
<proteinExistence type="inferred from homology"/>
<evidence type="ECO:0000256" key="4">
    <source>
        <dbReference type="ARBA" id="ARBA00022692"/>
    </source>
</evidence>
<dbReference type="Gene3D" id="2.170.130.10">
    <property type="entry name" value="TonB-dependent receptor, plug domain"/>
    <property type="match status" value="1"/>
</dbReference>
<dbReference type="PROSITE" id="PS52016">
    <property type="entry name" value="TONB_DEPENDENT_REC_3"/>
    <property type="match status" value="1"/>
</dbReference>
<dbReference type="SUPFAM" id="SSF56935">
    <property type="entry name" value="Porins"/>
    <property type="match status" value="1"/>
</dbReference>
<dbReference type="InterPro" id="IPR036942">
    <property type="entry name" value="Beta-barrel_TonB_sf"/>
</dbReference>
<feature type="domain" description="TonB-dependent receptor-like beta-barrel" evidence="10">
    <location>
        <begin position="415"/>
        <end position="971"/>
    </location>
</feature>
<evidence type="ECO:0000313" key="13">
    <source>
        <dbReference type="Proteomes" id="UP000544222"/>
    </source>
</evidence>
<accession>A0A7W5DR96</accession>
<dbReference type="InterPro" id="IPR023997">
    <property type="entry name" value="TonB-dep_OMP_SusC/RagA_CS"/>
</dbReference>
<dbReference type="EMBL" id="JACHYB010000001">
    <property type="protein sequence ID" value="MBB3187074.1"/>
    <property type="molecule type" value="Genomic_DNA"/>
</dbReference>
<evidence type="ECO:0000256" key="8">
    <source>
        <dbReference type="PROSITE-ProRule" id="PRU01360"/>
    </source>
</evidence>
<dbReference type="InterPro" id="IPR008969">
    <property type="entry name" value="CarboxyPept-like_regulatory"/>
</dbReference>